<keyword evidence="4 6" id="KW-1133">Transmembrane helix</keyword>
<dbReference type="PRINTS" id="PR00176">
    <property type="entry name" value="NANEUSMPORT"/>
</dbReference>
<evidence type="ECO:0000313" key="8">
    <source>
        <dbReference type="EMBL" id="CAF5076535.1"/>
    </source>
</evidence>
<evidence type="ECO:0000256" key="5">
    <source>
        <dbReference type="ARBA" id="ARBA00023136"/>
    </source>
</evidence>
<evidence type="ECO:0000256" key="1">
    <source>
        <dbReference type="ARBA" id="ARBA00004141"/>
    </source>
</evidence>
<keyword evidence="3 6" id="KW-0812">Transmembrane</keyword>
<organism evidence="8 9">
    <name type="scientific">Rotaria socialis</name>
    <dbReference type="NCBI Taxonomy" id="392032"/>
    <lineage>
        <taxon>Eukaryota</taxon>
        <taxon>Metazoa</taxon>
        <taxon>Spiralia</taxon>
        <taxon>Gnathifera</taxon>
        <taxon>Rotifera</taxon>
        <taxon>Eurotatoria</taxon>
        <taxon>Bdelloidea</taxon>
        <taxon>Philodinida</taxon>
        <taxon>Philodinidae</taxon>
        <taxon>Rotaria</taxon>
    </lineage>
</organism>
<evidence type="ECO:0000256" key="4">
    <source>
        <dbReference type="ARBA" id="ARBA00022989"/>
    </source>
</evidence>
<evidence type="ECO:0000313" key="7">
    <source>
        <dbReference type="EMBL" id="CAF4890589.1"/>
    </source>
</evidence>
<dbReference type="AlphaFoldDB" id="A0A822DLK9"/>
<name>A0A822DLK9_9BILA</name>
<dbReference type="InterPro" id="IPR037272">
    <property type="entry name" value="SNS_sf"/>
</dbReference>
<evidence type="ECO:0000256" key="3">
    <source>
        <dbReference type="ARBA" id="ARBA00022692"/>
    </source>
</evidence>
<dbReference type="InterPro" id="IPR000175">
    <property type="entry name" value="Na/ntran_symport"/>
</dbReference>
<dbReference type="EMBL" id="CAJOBR010062967">
    <property type="protein sequence ID" value="CAF5076535.1"/>
    <property type="molecule type" value="Genomic_DNA"/>
</dbReference>
<sequence>MYVFKILDYYSASGWCLLVLLFFECISVSWFYGADGFDENIHDMIGFRPGRFWKWRWIAFTPLLCT</sequence>
<dbReference type="PROSITE" id="PS50267">
    <property type="entry name" value="NA_NEUROTRAN_SYMP_3"/>
    <property type="match status" value="1"/>
</dbReference>
<dbReference type="Pfam" id="PF00209">
    <property type="entry name" value="SNF"/>
    <property type="match status" value="1"/>
</dbReference>
<proteinExistence type="predicted"/>
<feature type="non-terminal residue" evidence="8">
    <location>
        <position position="66"/>
    </location>
</feature>
<feature type="transmembrane region" description="Helical" evidence="6">
    <location>
        <begin position="12"/>
        <end position="32"/>
    </location>
</feature>
<keyword evidence="5 6" id="KW-0472">Membrane</keyword>
<evidence type="ECO:0000313" key="9">
    <source>
        <dbReference type="Proteomes" id="UP000663848"/>
    </source>
</evidence>
<dbReference type="PANTHER" id="PTHR11616">
    <property type="entry name" value="SODIUM/CHLORIDE DEPENDENT TRANSPORTER"/>
    <property type="match status" value="1"/>
</dbReference>
<reference evidence="8" key="1">
    <citation type="submission" date="2021-02" db="EMBL/GenBank/DDBJ databases">
        <authorList>
            <person name="Nowell W R."/>
        </authorList>
    </citation>
    <scope>NUCLEOTIDE SEQUENCE</scope>
</reference>
<dbReference type="EMBL" id="CAJOBP010073304">
    <property type="protein sequence ID" value="CAF4890589.1"/>
    <property type="molecule type" value="Genomic_DNA"/>
</dbReference>
<evidence type="ECO:0000256" key="2">
    <source>
        <dbReference type="ARBA" id="ARBA00022448"/>
    </source>
</evidence>
<comment type="subcellular location">
    <subcellularLocation>
        <location evidence="1">Membrane</location>
        <topology evidence="1">Multi-pass membrane protein</topology>
    </subcellularLocation>
</comment>
<dbReference type="GO" id="GO:0035725">
    <property type="term" value="P:sodium ion transmembrane transport"/>
    <property type="evidence" value="ECO:0007669"/>
    <property type="project" value="TreeGrafter"/>
</dbReference>
<comment type="caution">
    <text evidence="8">The sequence shown here is derived from an EMBL/GenBank/DDBJ whole genome shotgun (WGS) entry which is preliminary data.</text>
</comment>
<keyword evidence="10" id="KW-1185">Reference proteome</keyword>
<protein>
    <submittedName>
        <fullName evidence="8">Uncharacterized protein</fullName>
    </submittedName>
</protein>
<dbReference type="PANTHER" id="PTHR11616:SF240">
    <property type="entry name" value="BLOATED TUBULES, ISOFORM B-RELATED"/>
    <property type="match status" value="1"/>
</dbReference>
<dbReference type="Proteomes" id="UP000663848">
    <property type="component" value="Unassembled WGS sequence"/>
</dbReference>
<dbReference type="Proteomes" id="UP000663873">
    <property type="component" value="Unassembled WGS sequence"/>
</dbReference>
<evidence type="ECO:0000313" key="10">
    <source>
        <dbReference type="Proteomes" id="UP000663873"/>
    </source>
</evidence>
<dbReference type="GO" id="GO:0006865">
    <property type="term" value="P:amino acid transport"/>
    <property type="evidence" value="ECO:0007669"/>
    <property type="project" value="TreeGrafter"/>
</dbReference>
<gene>
    <name evidence="8" type="ORF">QYT958_LOCUS43634</name>
    <name evidence="7" type="ORF">UJA718_LOCUS45077</name>
</gene>
<evidence type="ECO:0000256" key="6">
    <source>
        <dbReference type="SAM" id="Phobius"/>
    </source>
</evidence>
<keyword evidence="2" id="KW-0813">Transport</keyword>
<accession>A0A822DLK9</accession>
<dbReference type="SUPFAM" id="SSF161070">
    <property type="entry name" value="SNF-like"/>
    <property type="match status" value="1"/>
</dbReference>
<dbReference type="GO" id="GO:0005886">
    <property type="term" value="C:plasma membrane"/>
    <property type="evidence" value="ECO:0007669"/>
    <property type="project" value="TreeGrafter"/>
</dbReference>